<gene>
    <name evidence="1" type="ORF">Anas_11653</name>
</gene>
<proteinExistence type="predicted"/>
<dbReference type="EMBL" id="SEYY01011798">
    <property type="protein sequence ID" value="KAB7501077.1"/>
    <property type="molecule type" value="Genomic_DNA"/>
</dbReference>
<comment type="caution">
    <text evidence="1">The sequence shown here is derived from an EMBL/GenBank/DDBJ whole genome shotgun (WGS) entry which is preliminary data.</text>
</comment>
<dbReference type="OrthoDB" id="6617942at2759"/>
<name>A0A5N5T4G3_9CRUS</name>
<dbReference type="AlphaFoldDB" id="A0A5N5T4G3"/>
<protein>
    <submittedName>
        <fullName evidence="1">Uncharacterized protein</fullName>
    </submittedName>
</protein>
<organism evidence="1 2">
    <name type="scientific">Armadillidium nasatum</name>
    <dbReference type="NCBI Taxonomy" id="96803"/>
    <lineage>
        <taxon>Eukaryota</taxon>
        <taxon>Metazoa</taxon>
        <taxon>Ecdysozoa</taxon>
        <taxon>Arthropoda</taxon>
        <taxon>Crustacea</taxon>
        <taxon>Multicrustacea</taxon>
        <taxon>Malacostraca</taxon>
        <taxon>Eumalacostraca</taxon>
        <taxon>Peracarida</taxon>
        <taxon>Isopoda</taxon>
        <taxon>Oniscidea</taxon>
        <taxon>Crinocheta</taxon>
        <taxon>Armadillidiidae</taxon>
        <taxon>Armadillidium</taxon>
    </lineage>
</organism>
<dbReference type="Proteomes" id="UP000326759">
    <property type="component" value="Unassembled WGS sequence"/>
</dbReference>
<evidence type="ECO:0000313" key="1">
    <source>
        <dbReference type="EMBL" id="KAB7501077.1"/>
    </source>
</evidence>
<keyword evidence="2" id="KW-1185">Reference proteome</keyword>
<accession>A0A5N5T4G3</accession>
<sequence length="152" mass="17009">MLATSSNNDSDPDYIADGLSDQQNRRELQTLAEACDRYQISDRSGAAIASSVLVDFGFITRDKMQNTTSILTIFHQKREKELISPMESIRRVCGTELENRLSLVKADGTNSLNYLICCSIITSDVDNNLALLEVDPINHSHWLAEFSVTMHL</sequence>
<evidence type="ECO:0000313" key="2">
    <source>
        <dbReference type="Proteomes" id="UP000326759"/>
    </source>
</evidence>
<reference evidence="1 2" key="1">
    <citation type="journal article" date="2019" name="PLoS Biol.">
        <title>Sex chromosomes control vertical transmission of feminizing Wolbachia symbionts in an isopod.</title>
        <authorList>
            <person name="Becking T."/>
            <person name="Chebbi M.A."/>
            <person name="Giraud I."/>
            <person name="Moumen B."/>
            <person name="Laverre T."/>
            <person name="Caubet Y."/>
            <person name="Peccoud J."/>
            <person name="Gilbert C."/>
            <person name="Cordaux R."/>
        </authorList>
    </citation>
    <scope>NUCLEOTIDE SEQUENCE [LARGE SCALE GENOMIC DNA]</scope>
    <source>
        <strain evidence="1">ANa2</strain>
        <tissue evidence="1">Whole body excluding digestive tract and cuticle</tissue>
    </source>
</reference>